<dbReference type="GO" id="GO:0007015">
    <property type="term" value="P:actin filament organization"/>
    <property type="evidence" value="ECO:0007669"/>
    <property type="project" value="InterPro"/>
</dbReference>
<feature type="compositionally biased region" description="Pro residues" evidence="2">
    <location>
        <begin position="339"/>
        <end position="355"/>
    </location>
</feature>
<sequence>MKKPYTAVTVLIERLTSEEYEENDYGGLPELIETIKLQDSGPTEASRAIRKKLKYGNVHRQLRALTLLDGLISNAGPRFQRTFADEPLLERLRLAATDSTTDPDVKAKLKALFTQWAQEYKDTQGLSSVANLYKQLPRKPRPAATVTKPAPAPAPSSPTTSTPRSPISPSSSSTFSPVAATTHSSIWGSSSSSNRKSSSKSKNKHHASFNLEKEKPALNQALANASIASTNLNNALKLVNREKERVSEKREVVLQYDQCKTLRSTILRYIQLVESEQWLGSLINAHEELSHAIATYEVYDKPIEEDSDSEDEWNRSDGDEIAAATRRMAGLTVDEGPAPAMPPRPKGKAPSPPVPEPEEPEEEYDPDDPFGNQYEVVDDGIVHEDTATGMRWKVL</sequence>
<gene>
    <name evidence="4" type="ORF">FN846DRAFT_613296</name>
</gene>
<feature type="region of interest" description="Disordered" evidence="2">
    <location>
        <begin position="323"/>
        <end position="395"/>
    </location>
</feature>
<dbReference type="PANTHER" id="PTHR47789">
    <property type="entry name" value="LAS SEVENTEEN-BINDING PROTEIN 5"/>
    <property type="match status" value="1"/>
</dbReference>
<dbReference type="CDD" id="cd14232">
    <property type="entry name" value="GAT_LSB5"/>
    <property type="match status" value="1"/>
</dbReference>
<feature type="compositionally biased region" description="Low complexity" evidence="2">
    <location>
        <begin position="157"/>
        <end position="196"/>
    </location>
</feature>
<dbReference type="SMART" id="SM00288">
    <property type="entry name" value="VHS"/>
    <property type="match status" value="1"/>
</dbReference>
<dbReference type="PROSITE" id="PS50179">
    <property type="entry name" value="VHS"/>
    <property type="match status" value="1"/>
</dbReference>
<comment type="caution">
    <text evidence="4">The sequence shown here is derived from an EMBL/GenBank/DDBJ whole genome shotgun (WGS) entry which is preliminary data.</text>
</comment>
<dbReference type="InterPro" id="IPR038425">
    <property type="entry name" value="GAT_sf"/>
</dbReference>
<feature type="region of interest" description="Disordered" evidence="2">
    <location>
        <begin position="138"/>
        <end position="215"/>
    </location>
</feature>
<dbReference type="Gene3D" id="1.20.58.160">
    <property type="match status" value="1"/>
</dbReference>
<name>A0A5J5ECS5_9PEZI</name>
<dbReference type="GO" id="GO:0051666">
    <property type="term" value="P:actin cortical patch localization"/>
    <property type="evidence" value="ECO:0007669"/>
    <property type="project" value="TreeGrafter"/>
</dbReference>
<evidence type="ECO:0000313" key="5">
    <source>
        <dbReference type="Proteomes" id="UP000326924"/>
    </source>
</evidence>
<protein>
    <recommendedName>
        <fullName evidence="3">VHS domain-containing protein</fullName>
    </recommendedName>
</protein>
<feature type="domain" description="VHS" evidence="3">
    <location>
        <begin position="15"/>
        <end position="139"/>
    </location>
</feature>
<proteinExistence type="predicted"/>
<dbReference type="InterPro" id="IPR008942">
    <property type="entry name" value="ENTH_VHS"/>
</dbReference>
<dbReference type="Gene3D" id="1.25.40.90">
    <property type="match status" value="1"/>
</dbReference>
<dbReference type="PANTHER" id="PTHR47789:SF1">
    <property type="entry name" value="LAS SEVENTEEN-BINDING PROTEIN 5"/>
    <property type="match status" value="1"/>
</dbReference>
<accession>A0A5J5ECS5</accession>
<dbReference type="SUPFAM" id="SSF89009">
    <property type="entry name" value="GAT-like domain"/>
    <property type="match status" value="1"/>
</dbReference>
<evidence type="ECO:0000313" key="4">
    <source>
        <dbReference type="EMBL" id="KAA8892846.1"/>
    </source>
</evidence>
<evidence type="ECO:0000256" key="2">
    <source>
        <dbReference type="SAM" id="MobiDB-lite"/>
    </source>
</evidence>
<dbReference type="InterPro" id="IPR044103">
    <property type="entry name" value="GAT_LSB5"/>
</dbReference>
<feature type="compositionally biased region" description="Acidic residues" evidence="2">
    <location>
        <begin position="356"/>
        <end position="368"/>
    </location>
</feature>
<evidence type="ECO:0000256" key="1">
    <source>
        <dbReference type="ARBA" id="ARBA00011446"/>
    </source>
</evidence>
<dbReference type="InterPro" id="IPR002014">
    <property type="entry name" value="VHS_dom"/>
</dbReference>
<evidence type="ECO:0000259" key="3">
    <source>
        <dbReference type="PROSITE" id="PS50179"/>
    </source>
</evidence>
<dbReference type="GO" id="GO:0007034">
    <property type="term" value="P:vacuolar transport"/>
    <property type="evidence" value="ECO:0007669"/>
    <property type="project" value="UniProtKB-ARBA"/>
</dbReference>
<comment type="subunit">
    <text evidence="1">Component of the ESCRT-0 complex composed of HSE1 and VPS27.</text>
</comment>
<dbReference type="GO" id="GO:0035091">
    <property type="term" value="F:phosphatidylinositol binding"/>
    <property type="evidence" value="ECO:0007669"/>
    <property type="project" value="InterPro"/>
</dbReference>
<dbReference type="AlphaFoldDB" id="A0A5J5ECS5"/>
<reference evidence="4 5" key="1">
    <citation type="submission" date="2019-09" db="EMBL/GenBank/DDBJ databases">
        <title>Draft genome of the ectomycorrhizal ascomycete Sphaerosporella brunnea.</title>
        <authorList>
            <consortium name="DOE Joint Genome Institute"/>
            <person name="Benucci G.M."/>
            <person name="Marozzi G."/>
            <person name="Antonielli L."/>
            <person name="Sanchez S."/>
            <person name="Marco P."/>
            <person name="Wang X."/>
            <person name="Falini L.B."/>
            <person name="Barry K."/>
            <person name="Haridas S."/>
            <person name="Lipzen A."/>
            <person name="Labutti K."/>
            <person name="Grigoriev I.V."/>
            <person name="Murat C."/>
            <person name="Martin F."/>
            <person name="Albertini E."/>
            <person name="Donnini D."/>
            <person name="Bonito G."/>
        </authorList>
    </citation>
    <scope>NUCLEOTIDE SEQUENCE [LARGE SCALE GENOMIC DNA]</scope>
    <source>
        <strain evidence="4 5">Sb_GMNB300</strain>
    </source>
</reference>
<feature type="compositionally biased region" description="Basic residues" evidence="2">
    <location>
        <begin position="197"/>
        <end position="207"/>
    </location>
</feature>
<dbReference type="SUPFAM" id="SSF48464">
    <property type="entry name" value="ENTH/VHS domain"/>
    <property type="match status" value="1"/>
</dbReference>
<dbReference type="InParanoid" id="A0A5J5ECS5"/>
<dbReference type="Pfam" id="PF00790">
    <property type="entry name" value="VHS"/>
    <property type="match status" value="1"/>
</dbReference>
<dbReference type="OrthoDB" id="10068368at2759"/>
<dbReference type="Proteomes" id="UP000326924">
    <property type="component" value="Unassembled WGS sequence"/>
</dbReference>
<dbReference type="GO" id="GO:0043130">
    <property type="term" value="F:ubiquitin binding"/>
    <property type="evidence" value="ECO:0007669"/>
    <property type="project" value="InterPro"/>
</dbReference>
<dbReference type="CDD" id="cd16980">
    <property type="entry name" value="VHS_Lsb5"/>
    <property type="match status" value="1"/>
</dbReference>
<dbReference type="GO" id="GO:0006897">
    <property type="term" value="P:endocytosis"/>
    <property type="evidence" value="ECO:0007669"/>
    <property type="project" value="InterPro"/>
</dbReference>
<dbReference type="FunCoup" id="A0A5J5ECS5">
    <property type="interactions" value="16"/>
</dbReference>
<dbReference type="GO" id="GO:0030479">
    <property type="term" value="C:actin cortical patch"/>
    <property type="evidence" value="ECO:0007669"/>
    <property type="project" value="TreeGrafter"/>
</dbReference>
<dbReference type="EMBL" id="VXIS01000570">
    <property type="protein sequence ID" value="KAA8892846.1"/>
    <property type="molecule type" value="Genomic_DNA"/>
</dbReference>
<keyword evidence="5" id="KW-1185">Reference proteome</keyword>
<organism evidence="4 5">
    <name type="scientific">Sphaerosporella brunnea</name>
    <dbReference type="NCBI Taxonomy" id="1250544"/>
    <lineage>
        <taxon>Eukaryota</taxon>
        <taxon>Fungi</taxon>
        <taxon>Dikarya</taxon>
        <taxon>Ascomycota</taxon>
        <taxon>Pezizomycotina</taxon>
        <taxon>Pezizomycetes</taxon>
        <taxon>Pezizales</taxon>
        <taxon>Pyronemataceae</taxon>
        <taxon>Sphaerosporella</taxon>
    </lineage>
</organism>
<dbReference type="InterPro" id="IPR045007">
    <property type="entry name" value="LSB5"/>
</dbReference>